<reference evidence="2 3" key="1">
    <citation type="submission" date="2023-10" db="EMBL/GenBank/DDBJ databases">
        <title>Marimonas sp. nov. isolated from tidal mud flat.</title>
        <authorList>
            <person name="Jaincy N.J."/>
            <person name="Srinivasan S."/>
            <person name="Lee S.-S."/>
        </authorList>
    </citation>
    <scope>NUCLEOTIDE SEQUENCE [LARGE SCALE GENOMIC DNA]</scope>
    <source>
        <strain evidence="2 3">MJ-SS3</strain>
    </source>
</reference>
<dbReference type="InterPro" id="IPR025970">
    <property type="entry name" value="SusE"/>
</dbReference>
<protein>
    <submittedName>
        <fullName evidence="2">SusE domain-containing protein</fullName>
    </submittedName>
</protein>
<evidence type="ECO:0000313" key="3">
    <source>
        <dbReference type="Proteomes" id="UP001268651"/>
    </source>
</evidence>
<dbReference type="PROSITE" id="PS51257">
    <property type="entry name" value="PROKAR_LIPOPROTEIN"/>
    <property type="match status" value="1"/>
</dbReference>
<gene>
    <name evidence="2" type="ORF">RXV94_03025</name>
</gene>
<accession>A0ABU3U3Z1</accession>
<proteinExistence type="predicted"/>
<dbReference type="Gene3D" id="2.60.40.3620">
    <property type="match status" value="3"/>
</dbReference>
<organism evidence="2 3">
    <name type="scientific">Gilvirhabdus luticola</name>
    <dbReference type="NCBI Taxonomy" id="3079858"/>
    <lineage>
        <taxon>Bacteria</taxon>
        <taxon>Pseudomonadati</taxon>
        <taxon>Bacteroidota</taxon>
        <taxon>Flavobacteriia</taxon>
        <taxon>Flavobacteriales</taxon>
        <taxon>Flavobacteriaceae</taxon>
        <taxon>Gilvirhabdus</taxon>
    </lineage>
</organism>
<dbReference type="RefSeq" id="WP_316660979.1">
    <property type="nucleotide sequence ID" value="NZ_JAWHTF010000001.1"/>
</dbReference>
<name>A0ABU3U3Z1_9FLAO</name>
<sequence length="443" mass="47732">MKNIFKISSYILGFLLVFTSCDDVEIIELNPGPSNNAVVSLSASNLVLIEDDADSEVLTVSWREPVFGFDAAATYKIMIDFEGGDFSAPQVIPVGSNLSKIFKGNELNGKLLSLGLVPFEESNVDIKVETTLSASQKMISEPVTLTVTAYSSLLDLSTTWGVVGSATPGGWGNPDILDLPFYTSSESGVYVAYVTLRDGLIKFRENNDWTNNYGDNGADGTLEAGGADIPVTAGTYLVTFDTNNLTYTIEDYSWGLVGSATPGGWGNPDIPDLMMQYNSYQNNWVAVVTLAEGLIKFRLNNDWGLNYGDDGVDGTLEQGGSDIAVTAGHYLVTMDLNTLTYTIEEIDVWGLVGDATANGWDGPNEKFVPDFGINEGYYYINGAVLTNGFIKVRQNDAWAVNYGDDGNDGTLEAGGADIPVTAGTYNIVLNFSVDPPTIAMYPW</sequence>
<dbReference type="EMBL" id="JAWHTF010000001">
    <property type="protein sequence ID" value="MDU8885118.1"/>
    <property type="molecule type" value="Genomic_DNA"/>
</dbReference>
<comment type="caution">
    <text evidence="2">The sequence shown here is derived from an EMBL/GenBank/DDBJ whole genome shotgun (WGS) entry which is preliminary data.</text>
</comment>
<keyword evidence="3" id="KW-1185">Reference proteome</keyword>
<dbReference type="Pfam" id="PF14292">
    <property type="entry name" value="SusE"/>
    <property type="match status" value="1"/>
</dbReference>
<dbReference type="CDD" id="cd12956">
    <property type="entry name" value="CBM_SusE-F_like"/>
    <property type="match status" value="3"/>
</dbReference>
<dbReference type="Proteomes" id="UP001268651">
    <property type="component" value="Unassembled WGS sequence"/>
</dbReference>
<evidence type="ECO:0000259" key="1">
    <source>
        <dbReference type="Pfam" id="PF14292"/>
    </source>
</evidence>
<evidence type="ECO:0000313" key="2">
    <source>
        <dbReference type="EMBL" id="MDU8885118.1"/>
    </source>
</evidence>
<feature type="domain" description="SusE outer membrane protein" evidence="1">
    <location>
        <begin position="30"/>
        <end position="128"/>
    </location>
</feature>